<dbReference type="AlphaFoldDB" id="A0A4C1VHB7"/>
<proteinExistence type="predicted"/>
<reference evidence="1 2" key="1">
    <citation type="journal article" date="2019" name="Commun. Biol.">
        <title>The bagworm genome reveals a unique fibroin gene that provides high tensile strength.</title>
        <authorList>
            <person name="Kono N."/>
            <person name="Nakamura H."/>
            <person name="Ohtoshi R."/>
            <person name="Tomita M."/>
            <person name="Numata K."/>
            <person name="Arakawa K."/>
        </authorList>
    </citation>
    <scope>NUCLEOTIDE SEQUENCE [LARGE SCALE GENOMIC DNA]</scope>
</reference>
<accession>A0A4C1VHB7</accession>
<sequence>MNKVPMRRYGCRLECFGYCTPDEDRTSRIWRSKSGLTCSPETASAIHVYLCVRRHLSATSDNFDVKDVSCSGRPDMDKADAILEKVEQDQHISSCDIAEELRIDHKTVLTHTLTNARLDCKRGCDRVAGYATCYVTVSAHRLRSKTVTTAMALSEFDEPFVFSRWPPPHDHVLLARVNFGRTVPAHGRVVIWVRCGRGVRGRGRSGRRLRRSIAGAAARGAGRGAPRAYPLSSGRRTLPPPYRLRGSPAGAAAAAIVPSGCLLRPFPVSSRQPRGPRTAGAWPSVAYNIVLAVQEHAAVDR</sequence>
<gene>
    <name evidence="1" type="ORF">EVAR_95179_1</name>
</gene>
<name>A0A4C1VHB7_EUMVA</name>
<dbReference type="Proteomes" id="UP000299102">
    <property type="component" value="Unassembled WGS sequence"/>
</dbReference>
<organism evidence="1 2">
    <name type="scientific">Eumeta variegata</name>
    <name type="common">Bagworm moth</name>
    <name type="synonym">Eumeta japonica</name>
    <dbReference type="NCBI Taxonomy" id="151549"/>
    <lineage>
        <taxon>Eukaryota</taxon>
        <taxon>Metazoa</taxon>
        <taxon>Ecdysozoa</taxon>
        <taxon>Arthropoda</taxon>
        <taxon>Hexapoda</taxon>
        <taxon>Insecta</taxon>
        <taxon>Pterygota</taxon>
        <taxon>Neoptera</taxon>
        <taxon>Endopterygota</taxon>
        <taxon>Lepidoptera</taxon>
        <taxon>Glossata</taxon>
        <taxon>Ditrysia</taxon>
        <taxon>Tineoidea</taxon>
        <taxon>Psychidae</taxon>
        <taxon>Oiketicinae</taxon>
        <taxon>Eumeta</taxon>
    </lineage>
</organism>
<evidence type="ECO:0000313" key="1">
    <source>
        <dbReference type="EMBL" id="GBP38053.1"/>
    </source>
</evidence>
<keyword evidence="2" id="KW-1185">Reference proteome</keyword>
<dbReference type="EMBL" id="BGZK01000343">
    <property type="protein sequence ID" value="GBP38053.1"/>
    <property type="molecule type" value="Genomic_DNA"/>
</dbReference>
<dbReference type="OrthoDB" id="429597at2759"/>
<comment type="caution">
    <text evidence="1">The sequence shown here is derived from an EMBL/GenBank/DDBJ whole genome shotgun (WGS) entry which is preliminary data.</text>
</comment>
<protein>
    <submittedName>
        <fullName evidence="1">Uncharacterized protein</fullName>
    </submittedName>
</protein>
<evidence type="ECO:0000313" key="2">
    <source>
        <dbReference type="Proteomes" id="UP000299102"/>
    </source>
</evidence>